<reference evidence="1" key="1">
    <citation type="submission" date="2019-03" db="EMBL/GenBank/DDBJ databases">
        <title>Single cell metagenomics reveals metabolic interactions within the superorganism composed of flagellate Streblomastix strix and complex community of Bacteroidetes bacteria on its surface.</title>
        <authorList>
            <person name="Treitli S.C."/>
            <person name="Kolisko M."/>
            <person name="Husnik F."/>
            <person name="Keeling P."/>
            <person name="Hampl V."/>
        </authorList>
    </citation>
    <scope>NUCLEOTIDE SEQUENCE</scope>
    <source>
        <strain evidence="1">STM</strain>
    </source>
</reference>
<evidence type="ECO:0000313" key="1">
    <source>
        <dbReference type="EMBL" id="KAA6347879.1"/>
    </source>
</evidence>
<sequence length="191" mass="22238">MLEQIYNLFRDRARKHLLIRSFHYTRTYNLGSGKDLYPAFILEQDLYGKNNGQNGNYFTNSINFSILIIPKKSDRVIDLQSLAFSAGLNIIESIKQDKDCEFYIQPDWSYITLVDYYDDNAVGCRFSLNVIRKNIENLCFLDNHFNPDKEFDLPEAINDFDIQPDGGCEIFTNKPLKFNLKTKTIPDKVPV</sequence>
<dbReference type="EMBL" id="SNRY01000082">
    <property type="protein sequence ID" value="KAA6347879.1"/>
    <property type="molecule type" value="Genomic_DNA"/>
</dbReference>
<organism evidence="1">
    <name type="scientific">termite gut metagenome</name>
    <dbReference type="NCBI Taxonomy" id="433724"/>
    <lineage>
        <taxon>unclassified sequences</taxon>
        <taxon>metagenomes</taxon>
        <taxon>organismal metagenomes</taxon>
    </lineage>
</organism>
<name>A0A5J4SNS6_9ZZZZ</name>
<protein>
    <submittedName>
        <fullName evidence="1">Uncharacterized protein</fullName>
    </submittedName>
</protein>
<dbReference type="AlphaFoldDB" id="A0A5J4SNS6"/>
<gene>
    <name evidence="1" type="ORF">EZS27_004659</name>
</gene>
<proteinExistence type="predicted"/>
<comment type="caution">
    <text evidence="1">The sequence shown here is derived from an EMBL/GenBank/DDBJ whole genome shotgun (WGS) entry which is preliminary data.</text>
</comment>
<accession>A0A5J4SNS6</accession>